<keyword evidence="2" id="KW-0812">Transmembrane</keyword>
<keyword evidence="4" id="KW-1185">Reference proteome</keyword>
<feature type="transmembrane region" description="Helical" evidence="2">
    <location>
        <begin position="21"/>
        <end position="43"/>
    </location>
</feature>
<feature type="region of interest" description="Disordered" evidence="1">
    <location>
        <begin position="206"/>
        <end position="228"/>
    </location>
</feature>
<sequence>MFLREVKEFFSIINTDALVFIGMRFGSIILSITSIILLCRAVTVQQYFLTDGLGIVYDMLPLGPLVYTLAWSAVSLVLPGCQCKYHPALDVGLDFFGWALSFATGGILLHWTLNDAYELDFCTILTKEECEQAGDGLSGTEKSGAVLLLLTGVFHFVMFVRACLAVHARGQKYVPSRNSFMQLEKSSDLRIGIPSTELNTTNVVTAEQERQKQADVNSKKPSVDSSVD</sequence>
<organism evidence="3 4">
    <name type="scientific">Lithohypha guttulata</name>
    <dbReference type="NCBI Taxonomy" id="1690604"/>
    <lineage>
        <taxon>Eukaryota</taxon>
        <taxon>Fungi</taxon>
        <taxon>Dikarya</taxon>
        <taxon>Ascomycota</taxon>
        <taxon>Pezizomycotina</taxon>
        <taxon>Eurotiomycetes</taxon>
        <taxon>Chaetothyriomycetidae</taxon>
        <taxon>Chaetothyriales</taxon>
        <taxon>Trichomeriaceae</taxon>
        <taxon>Lithohypha</taxon>
    </lineage>
</organism>
<gene>
    <name evidence="3" type="ORF">LTR24_007960</name>
</gene>
<proteinExistence type="predicted"/>
<evidence type="ECO:0000256" key="1">
    <source>
        <dbReference type="SAM" id="MobiDB-lite"/>
    </source>
</evidence>
<evidence type="ECO:0008006" key="5">
    <source>
        <dbReference type="Google" id="ProtNLM"/>
    </source>
</evidence>
<dbReference type="EMBL" id="JAVRRG010000128">
    <property type="protein sequence ID" value="KAK5082523.1"/>
    <property type="molecule type" value="Genomic_DNA"/>
</dbReference>
<evidence type="ECO:0000313" key="3">
    <source>
        <dbReference type="EMBL" id="KAK5082523.1"/>
    </source>
</evidence>
<keyword evidence="2" id="KW-0472">Membrane</keyword>
<feature type="transmembrane region" description="Helical" evidence="2">
    <location>
        <begin position="55"/>
        <end position="79"/>
    </location>
</feature>
<feature type="transmembrane region" description="Helical" evidence="2">
    <location>
        <begin position="145"/>
        <end position="168"/>
    </location>
</feature>
<accession>A0ABR0K1D9</accession>
<keyword evidence="2" id="KW-1133">Transmembrane helix</keyword>
<comment type="caution">
    <text evidence="3">The sequence shown here is derived from an EMBL/GenBank/DDBJ whole genome shotgun (WGS) entry which is preliminary data.</text>
</comment>
<evidence type="ECO:0000313" key="4">
    <source>
        <dbReference type="Proteomes" id="UP001345013"/>
    </source>
</evidence>
<feature type="compositionally biased region" description="Basic and acidic residues" evidence="1">
    <location>
        <begin position="207"/>
        <end position="222"/>
    </location>
</feature>
<dbReference type="Proteomes" id="UP001345013">
    <property type="component" value="Unassembled WGS sequence"/>
</dbReference>
<reference evidence="3 4" key="1">
    <citation type="submission" date="2023-08" db="EMBL/GenBank/DDBJ databases">
        <title>Black Yeasts Isolated from many extreme environments.</title>
        <authorList>
            <person name="Coleine C."/>
            <person name="Stajich J.E."/>
            <person name="Selbmann L."/>
        </authorList>
    </citation>
    <scope>NUCLEOTIDE SEQUENCE [LARGE SCALE GENOMIC DNA]</scope>
    <source>
        <strain evidence="3 4">CCFEE 5885</strain>
    </source>
</reference>
<protein>
    <recommendedName>
        <fullName evidence="5">MARVEL domain-containing protein</fullName>
    </recommendedName>
</protein>
<feature type="transmembrane region" description="Helical" evidence="2">
    <location>
        <begin position="91"/>
        <end position="111"/>
    </location>
</feature>
<evidence type="ECO:0000256" key="2">
    <source>
        <dbReference type="SAM" id="Phobius"/>
    </source>
</evidence>
<name>A0ABR0K1D9_9EURO</name>